<dbReference type="HOGENOM" id="CLU_107694_0_0_1"/>
<reference evidence="4" key="1">
    <citation type="submission" date="2014-01" db="EMBL/GenBank/DDBJ databases">
        <title>The genome of the white-rot fungus Pycnoporus cinnabarinus: a basidiomycete model with a versatile arsenal for lignocellulosic biomass breakdown.</title>
        <authorList>
            <person name="Levasseur A."/>
            <person name="Lomascolo A."/>
            <person name="Ruiz-Duenas F.J."/>
            <person name="Uzan E."/>
            <person name="Piumi F."/>
            <person name="Kues U."/>
            <person name="Ram A.F.J."/>
            <person name="Murat C."/>
            <person name="Haon M."/>
            <person name="Benoit I."/>
            <person name="Arfi Y."/>
            <person name="Chevret D."/>
            <person name="Drula E."/>
            <person name="Kwon M.J."/>
            <person name="Gouret P."/>
            <person name="Lesage-Meessen L."/>
            <person name="Lombard V."/>
            <person name="Mariette J."/>
            <person name="Noirot C."/>
            <person name="Park J."/>
            <person name="Patyshakuliyeva A."/>
            <person name="Wieneger R.A.B."/>
            <person name="Wosten H.A.B."/>
            <person name="Martin F."/>
            <person name="Coutinho P.M."/>
            <person name="de Vries R."/>
            <person name="Martinez A.T."/>
            <person name="Klopp C."/>
            <person name="Pontarotti P."/>
            <person name="Henrissat B."/>
            <person name="Record E."/>
        </authorList>
    </citation>
    <scope>NUCLEOTIDE SEQUENCE [LARGE SCALE GENOMIC DNA]</scope>
    <source>
        <strain evidence="4">BRFM137</strain>
    </source>
</reference>
<comment type="caution">
    <text evidence="4">The sequence shown here is derived from an EMBL/GenBank/DDBJ whole genome shotgun (WGS) entry which is preliminary data.</text>
</comment>
<feature type="signal peptide" evidence="3">
    <location>
        <begin position="1"/>
        <end position="18"/>
    </location>
</feature>
<proteinExistence type="predicted"/>
<evidence type="ECO:0008006" key="6">
    <source>
        <dbReference type="Google" id="ProtNLM"/>
    </source>
</evidence>
<feature type="compositionally biased region" description="Low complexity" evidence="2">
    <location>
        <begin position="118"/>
        <end position="138"/>
    </location>
</feature>
<protein>
    <recommendedName>
        <fullName evidence="6">Ser-Thr-rich glycosyl-phosphatidyl-inositol-anchored membrane family-domain-containing protein</fullName>
    </recommendedName>
</protein>
<dbReference type="PANTHER" id="PTHR35185:SF1">
    <property type="entry name" value="UPF0619 GPI-ANCHORED MEMBRANE PROTEIN C1322.10"/>
    <property type="match status" value="1"/>
</dbReference>
<dbReference type="PANTHER" id="PTHR35185">
    <property type="entry name" value="SERINE/THREONINE-RICH PROTEIN ADG2-RELATED"/>
    <property type="match status" value="1"/>
</dbReference>
<evidence type="ECO:0000256" key="3">
    <source>
        <dbReference type="SAM" id="SignalP"/>
    </source>
</evidence>
<accession>A0A060SF12</accession>
<keyword evidence="1 3" id="KW-0732">Signal</keyword>
<evidence type="ECO:0000313" key="5">
    <source>
        <dbReference type="Proteomes" id="UP000029665"/>
    </source>
</evidence>
<dbReference type="OrthoDB" id="5420143at2759"/>
<dbReference type="EMBL" id="CCBP010000119">
    <property type="protein sequence ID" value="CDO73117.1"/>
    <property type="molecule type" value="Genomic_DNA"/>
</dbReference>
<evidence type="ECO:0000256" key="1">
    <source>
        <dbReference type="ARBA" id="ARBA00022729"/>
    </source>
</evidence>
<dbReference type="AlphaFoldDB" id="A0A060SF12"/>
<feature type="compositionally biased region" description="Low complexity" evidence="2">
    <location>
        <begin position="145"/>
        <end position="183"/>
    </location>
</feature>
<name>A0A060SF12_PYCCI</name>
<gene>
    <name evidence="4" type="ORF">BN946_scf185007.g171</name>
</gene>
<sequence>MLAQLSVLALALAPLASALTLQIPVDWHSSSQVNVSWANTPTDPPFSLQLVNTNEFHDTFAIANNLNPSADFASFQLGVIPEGQYTLRAINVTNAGQIYDETPSFTIQAPLSTSSSSSATSSAAASSSGSATASVTGSNTLTVPASSSTSGFGVTVSATSTPSGSGSSGSSTASATDSSGSVVPSSFNGNNGAASLPRLTPWAVAALGVVAGAAAVL</sequence>
<evidence type="ECO:0000256" key="2">
    <source>
        <dbReference type="SAM" id="MobiDB-lite"/>
    </source>
</evidence>
<organism evidence="4 5">
    <name type="scientific">Pycnoporus cinnabarinus</name>
    <name type="common">Cinnabar-red polypore</name>
    <name type="synonym">Trametes cinnabarina</name>
    <dbReference type="NCBI Taxonomy" id="5643"/>
    <lineage>
        <taxon>Eukaryota</taxon>
        <taxon>Fungi</taxon>
        <taxon>Dikarya</taxon>
        <taxon>Basidiomycota</taxon>
        <taxon>Agaricomycotina</taxon>
        <taxon>Agaricomycetes</taxon>
        <taxon>Polyporales</taxon>
        <taxon>Polyporaceae</taxon>
        <taxon>Trametes</taxon>
    </lineage>
</organism>
<feature type="region of interest" description="Disordered" evidence="2">
    <location>
        <begin position="118"/>
        <end position="184"/>
    </location>
</feature>
<dbReference type="InterPro" id="IPR052479">
    <property type="entry name" value="GPI-anchor_Adhesion_Reg"/>
</dbReference>
<keyword evidence="5" id="KW-1185">Reference proteome</keyword>
<dbReference type="OMA" id="TPTNWQS"/>
<feature type="chain" id="PRO_5001587401" description="Ser-Thr-rich glycosyl-phosphatidyl-inositol-anchored membrane family-domain-containing protein" evidence="3">
    <location>
        <begin position="19"/>
        <end position="217"/>
    </location>
</feature>
<dbReference type="Proteomes" id="UP000029665">
    <property type="component" value="Unassembled WGS sequence"/>
</dbReference>
<evidence type="ECO:0000313" key="4">
    <source>
        <dbReference type="EMBL" id="CDO73117.1"/>
    </source>
</evidence>